<proteinExistence type="predicted"/>
<feature type="compositionally biased region" description="Polar residues" evidence="1">
    <location>
        <begin position="1"/>
        <end position="11"/>
    </location>
</feature>
<dbReference type="OrthoDB" id="9146593at2"/>
<feature type="region of interest" description="Disordered" evidence="1">
    <location>
        <begin position="1"/>
        <end position="24"/>
    </location>
</feature>
<sequence>MNTRKVNRNTQSPNSPSPRPSFPPSRRAFLASSSALIALPFLESFGFRRFASAAEATTTAPKRLVFLGMGYGVTTDTWYPDINTPGADYELPESLQPLAEYKQDITIFQNLEHANSRDGHSGSTFWLTGADRYAIPGQSFHNTVSVDQVAAAQFGGGTRFTSLHLNGGDDNGHGPGSISWNNQGKPIAGMPHPVAMYHKLFSSDNMPLAERQALLADDRSALDTVLSDARSVTKGLTKTDKDKIDEYFQSIREIEIRIAKDEKWLTVPKKQPASPIKEPSDTLEGIPEVEMAYDLMLAAMQVDASRVFTYRMPGDSFVSSLGSSYSVHNLSHHPGSPERTRDSILRDQKNAELLAGFIRKLKESKEPDGSSLYDNATLTFGSNLRTVHSLDNCPTLVTGGGAGFQHGRHLVMEKKTPLCNLWLSILRGSGVRAETFGDATGVIDELFQTS</sequence>
<reference evidence="2 3" key="1">
    <citation type="submission" date="2019-03" db="EMBL/GenBank/DDBJ databases">
        <title>Deep-cultivation of Planctomycetes and their phenomic and genomic characterization uncovers novel biology.</title>
        <authorList>
            <person name="Wiegand S."/>
            <person name="Jogler M."/>
            <person name="Boedeker C."/>
            <person name="Pinto D."/>
            <person name="Vollmers J."/>
            <person name="Rivas-Marin E."/>
            <person name="Kohn T."/>
            <person name="Peeters S.H."/>
            <person name="Heuer A."/>
            <person name="Rast P."/>
            <person name="Oberbeckmann S."/>
            <person name="Bunk B."/>
            <person name="Jeske O."/>
            <person name="Meyerdierks A."/>
            <person name="Storesund J.E."/>
            <person name="Kallscheuer N."/>
            <person name="Luecker S."/>
            <person name="Lage O.M."/>
            <person name="Pohl T."/>
            <person name="Merkel B.J."/>
            <person name="Hornburger P."/>
            <person name="Mueller R.-W."/>
            <person name="Bruemmer F."/>
            <person name="Labrenz M."/>
            <person name="Spormann A.M."/>
            <person name="Op den Camp H."/>
            <person name="Overmann J."/>
            <person name="Amann R."/>
            <person name="Jetten M.S.M."/>
            <person name="Mascher T."/>
            <person name="Medema M.H."/>
            <person name="Devos D.P."/>
            <person name="Kaster A.-K."/>
            <person name="Ovreas L."/>
            <person name="Rohde M."/>
            <person name="Galperin M.Y."/>
            <person name="Jogler C."/>
        </authorList>
    </citation>
    <scope>NUCLEOTIDE SEQUENCE [LARGE SCALE GENOMIC DNA]</scope>
    <source>
        <strain evidence="2 3">Enr13</strain>
    </source>
</reference>
<evidence type="ECO:0000256" key="1">
    <source>
        <dbReference type="SAM" id="MobiDB-lite"/>
    </source>
</evidence>
<keyword evidence="3" id="KW-1185">Reference proteome</keyword>
<evidence type="ECO:0000313" key="3">
    <source>
        <dbReference type="Proteomes" id="UP000319004"/>
    </source>
</evidence>
<dbReference type="KEGG" id="snep:Enr13x_73600"/>
<protein>
    <recommendedName>
        <fullName evidence="4">DUF1552 domain-containing protein</fullName>
    </recommendedName>
</protein>
<dbReference type="InterPro" id="IPR006311">
    <property type="entry name" value="TAT_signal"/>
</dbReference>
<dbReference type="InterPro" id="IPR011447">
    <property type="entry name" value="DUF1552"/>
</dbReference>
<organism evidence="2 3">
    <name type="scientific">Stieleria neptunia</name>
    <dbReference type="NCBI Taxonomy" id="2527979"/>
    <lineage>
        <taxon>Bacteria</taxon>
        <taxon>Pseudomonadati</taxon>
        <taxon>Planctomycetota</taxon>
        <taxon>Planctomycetia</taxon>
        <taxon>Pirellulales</taxon>
        <taxon>Pirellulaceae</taxon>
        <taxon>Stieleria</taxon>
    </lineage>
</organism>
<accession>A0A518I2W8</accession>
<dbReference type="EMBL" id="CP037423">
    <property type="protein sequence ID" value="QDV47451.1"/>
    <property type="molecule type" value="Genomic_DNA"/>
</dbReference>
<dbReference type="AlphaFoldDB" id="A0A518I2W8"/>
<dbReference type="Pfam" id="PF07586">
    <property type="entry name" value="HXXSHH"/>
    <property type="match status" value="1"/>
</dbReference>
<dbReference type="RefSeq" id="WP_145391576.1">
    <property type="nucleotide sequence ID" value="NZ_CP037423.1"/>
</dbReference>
<dbReference type="PROSITE" id="PS51318">
    <property type="entry name" value="TAT"/>
    <property type="match status" value="1"/>
</dbReference>
<evidence type="ECO:0008006" key="4">
    <source>
        <dbReference type="Google" id="ProtNLM"/>
    </source>
</evidence>
<gene>
    <name evidence="2" type="ORF">Enr13x_73600</name>
</gene>
<dbReference type="Proteomes" id="UP000319004">
    <property type="component" value="Chromosome"/>
</dbReference>
<name>A0A518I2W8_9BACT</name>
<evidence type="ECO:0000313" key="2">
    <source>
        <dbReference type="EMBL" id="QDV47451.1"/>
    </source>
</evidence>